<dbReference type="Proteomes" id="UP001295469">
    <property type="component" value="Chromosome A03"/>
</dbReference>
<dbReference type="PANTHER" id="PTHR31662:SF58">
    <property type="entry name" value="(RAPE) HYPOTHETICAL PROTEIN"/>
    <property type="match status" value="1"/>
</dbReference>
<evidence type="ECO:0000313" key="5">
    <source>
        <dbReference type="EMBL" id="CAF2133866.1"/>
    </source>
</evidence>
<feature type="compositionally biased region" description="Acidic residues" evidence="2">
    <location>
        <begin position="122"/>
        <end position="134"/>
    </location>
</feature>
<feature type="compositionally biased region" description="Basic and acidic residues" evidence="2">
    <location>
        <begin position="191"/>
        <end position="200"/>
    </location>
</feature>
<evidence type="ECO:0000259" key="3">
    <source>
        <dbReference type="Pfam" id="PF04504"/>
    </source>
</evidence>
<dbReference type="Gramene" id="CDY26346">
    <property type="protein sequence ID" value="CDY26346"/>
    <property type="gene ID" value="GSBRNA2T00035086001"/>
</dbReference>
<dbReference type="OMA" id="DHDGITA"/>
<reference evidence="6 7" key="1">
    <citation type="journal article" date="2014" name="Science">
        <title>Plant genetics. Early allopolyploid evolution in the post-Neolithic Brassica napus oilseed genome.</title>
        <authorList>
            <person name="Chalhoub B."/>
            <person name="Denoeud F."/>
            <person name="Liu S."/>
            <person name="Parkin I.A."/>
            <person name="Tang H."/>
            <person name="Wang X."/>
            <person name="Chiquet J."/>
            <person name="Belcram H."/>
            <person name="Tong C."/>
            <person name="Samans B."/>
            <person name="Correa M."/>
            <person name="Da Silva C."/>
            <person name="Just J."/>
            <person name="Falentin C."/>
            <person name="Koh C.S."/>
            <person name="Le Clainche I."/>
            <person name="Bernard M."/>
            <person name="Bento P."/>
            <person name="Noel B."/>
            <person name="Labadie K."/>
            <person name="Alberti A."/>
            <person name="Charles M."/>
            <person name="Arnaud D."/>
            <person name="Guo H."/>
            <person name="Daviaud C."/>
            <person name="Alamery S."/>
            <person name="Jabbari K."/>
            <person name="Zhao M."/>
            <person name="Edger P.P."/>
            <person name="Chelaifa H."/>
            <person name="Tack D."/>
            <person name="Lassalle G."/>
            <person name="Mestiri I."/>
            <person name="Schnel N."/>
            <person name="Le Paslier M.C."/>
            <person name="Fan G."/>
            <person name="Renault V."/>
            <person name="Bayer P.E."/>
            <person name="Golicz A.A."/>
            <person name="Manoli S."/>
            <person name="Lee T.H."/>
            <person name="Thi V.H."/>
            <person name="Chalabi S."/>
            <person name="Hu Q."/>
            <person name="Fan C."/>
            <person name="Tollenaere R."/>
            <person name="Lu Y."/>
            <person name="Battail C."/>
            <person name="Shen J."/>
            <person name="Sidebottom C.H."/>
            <person name="Wang X."/>
            <person name="Canaguier A."/>
            <person name="Chauveau A."/>
            <person name="Berard A."/>
            <person name="Deniot G."/>
            <person name="Guan M."/>
            <person name="Liu Z."/>
            <person name="Sun F."/>
            <person name="Lim Y.P."/>
            <person name="Lyons E."/>
            <person name="Town C.D."/>
            <person name="Bancroft I."/>
            <person name="Wang X."/>
            <person name="Meng J."/>
            <person name="Ma J."/>
            <person name="Pires J.C."/>
            <person name="King G.J."/>
            <person name="Brunel D."/>
            <person name="Delourme R."/>
            <person name="Renard M."/>
            <person name="Aury J.M."/>
            <person name="Adams K.L."/>
            <person name="Batley J."/>
            <person name="Snowdon R.J."/>
            <person name="Tost J."/>
            <person name="Edwards D."/>
            <person name="Zhou Y."/>
            <person name="Hua W."/>
            <person name="Sharpe A.G."/>
            <person name="Paterson A.H."/>
            <person name="Guan C."/>
            <person name="Wincker P."/>
        </authorList>
    </citation>
    <scope>NUCLEOTIDE SEQUENCE [LARGE SCALE GENOMIC DNA]</scope>
    <source>
        <strain evidence="7">cv. Darmor-bzh</strain>
    </source>
</reference>
<feature type="domain" description="Glabrous enhancer-binding protein-like DBD" evidence="3">
    <location>
        <begin position="222"/>
        <end position="317"/>
    </location>
</feature>
<dbReference type="InterPro" id="IPR053932">
    <property type="entry name" value="GeBP-like_DBD"/>
</dbReference>
<feature type="compositionally biased region" description="Basic and acidic residues" evidence="2">
    <location>
        <begin position="22"/>
        <end position="31"/>
    </location>
</feature>
<reference evidence="6" key="2">
    <citation type="submission" date="2014-06" db="EMBL/GenBank/DDBJ databases">
        <authorList>
            <person name="Genoscope - CEA"/>
        </authorList>
    </citation>
    <scope>NUCLEOTIDE SEQUENCE</scope>
</reference>
<feature type="compositionally biased region" description="Low complexity" evidence="2">
    <location>
        <begin position="161"/>
        <end position="171"/>
    </location>
</feature>
<dbReference type="Proteomes" id="UP000028999">
    <property type="component" value="Unassembled WGS sequence"/>
</dbReference>
<dbReference type="GO" id="GO:0005634">
    <property type="term" value="C:nucleus"/>
    <property type="evidence" value="ECO:0000318"/>
    <property type="project" value="GO_Central"/>
</dbReference>
<dbReference type="InterPro" id="IPR053933">
    <property type="entry name" value="GeBP-like_C"/>
</dbReference>
<feature type="region of interest" description="Disordered" evidence="2">
    <location>
        <begin position="1"/>
        <end position="219"/>
    </location>
</feature>
<evidence type="ECO:0000313" key="7">
    <source>
        <dbReference type="Proteomes" id="UP000028999"/>
    </source>
</evidence>
<name>A0A078GLX3_BRANA</name>
<dbReference type="InterPro" id="IPR007592">
    <property type="entry name" value="GEBP"/>
</dbReference>
<protein>
    <submittedName>
        <fullName evidence="5">(rape) hypothetical protein</fullName>
    </submittedName>
    <submittedName>
        <fullName evidence="6">BnaA03g60220D protein</fullName>
    </submittedName>
</protein>
<proteinExistence type="inferred from homology"/>
<reference evidence="5" key="3">
    <citation type="submission" date="2021-01" db="EMBL/GenBank/DDBJ databases">
        <authorList>
            <consortium name="Genoscope - CEA"/>
            <person name="William W."/>
        </authorList>
    </citation>
    <scope>NUCLEOTIDE SEQUENCE</scope>
</reference>
<organism evidence="6 7">
    <name type="scientific">Brassica napus</name>
    <name type="common">Rape</name>
    <dbReference type="NCBI Taxonomy" id="3708"/>
    <lineage>
        <taxon>Eukaryota</taxon>
        <taxon>Viridiplantae</taxon>
        <taxon>Streptophyta</taxon>
        <taxon>Embryophyta</taxon>
        <taxon>Tracheophyta</taxon>
        <taxon>Spermatophyta</taxon>
        <taxon>Magnoliopsida</taxon>
        <taxon>eudicotyledons</taxon>
        <taxon>Gunneridae</taxon>
        <taxon>Pentapetalae</taxon>
        <taxon>rosids</taxon>
        <taxon>malvids</taxon>
        <taxon>Brassicales</taxon>
        <taxon>Brassicaceae</taxon>
        <taxon>Brassiceae</taxon>
        <taxon>Brassica</taxon>
    </lineage>
</organism>
<dbReference type="GO" id="GO:0006355">
    <property type="term" value="P:regulation of DNA-templated transcription"/>
    <property type="evidence" value="ECO:0007669"/>
    <property type="project" value="InterPro"/>
</dbReference>
<evidence type="ECO:0000259" key="4">
    <source>
        <dbReference type="Pfam" id="PF22757"/>
    </source>
</evidence>
<sequence>MKPNKTHSQVTPLKNRKKKTKEKVMTVEHLQDQQSASASDEDSVENSLSSEEEEETDSKKGETSKTRANSSSPVTKPPPADSNKVETSKKRSSETDEGEEAKRVKRVSLSGDGDNKKSTSSSEEETDSESETESVADSKIVETSSKPKTTANSLSEVATVSSSYEDSSSSSGDEETDPPVPNPVVEPPADSSRKVVEASSKKQPSIETDEGEAKRDTKKNYFQRVWTEEDEIVILQGIIDYQFETGSNPFDDKNALYELLKKSVSFNPTKIQFLEKIRGLKKKFDSNLGKEKKKGEELVFSKSHDLEAFRLSKFVWKDHDGITANAIGVEPAVLKLVEPKQGSVSLVESVTRFGMDGLVAKKGWSRLSSEDKKSLEEEWEALALEEFKFYSRKSRIIHDAIAKMAEASQPDH</sequence>
<accession>A0A078GLX3</accession>
<dbReference type="PANTHER" id="PTHR31662">
    <property type="entry name" value="BNAANNG10740D PROTEIN-RELATED"/>
    <property type="match status" value="1"/>
</dbReference>
<feature type="compositionally biased region" description="Basic and acidic residues" evidence="2">
    <location>
        <begin position="83"/>
        <end position="94"/>
    </location>
</feature>
<gene>
    <name evidence="6" type="primary">BnaA03g60220D</name>
    <name evidence="5" type="ORF">DARMORV10_A03P66900.1</name>
    <name evidence="6" type="ORF">GSBRNA2T00035086001</name>
</gene>
<dbReference type="Pfam" id="PF04504">
    <property type="entry name" value="GeBP-like_DBD"/>
    <property type="match status" value="1"/>
</dbReference>
<evidence type="ECO:0000313" key="6">
    <source>
        <dbReference type="EMBL" id="CDY26346.1"/>
    </source>
</evidence>
<evidence type="ECO:0000256" key="1">
    <source>
        <dbReference type="ARBA" id="ARBA00010820"/>
    </source>
</evidence>
<evidence type="ECO:0000256" key="2">
    <source>
        <dbReference type="SAM" id="MobiDB-lite"/>
    </source>
</evidence>
<feature type="domain" description="Glabrous enhancer-binding protein-like C-terminal" evidence="4">
    <location>
        <begin position="345"/>
        <end position="406"/>
    </location>
</feature>
<dbReference type="EMBL" id="HG994357">
    <property type="protein sequence ID" value="CAF2133866.1"/>
    <property type="molecule type" value="Genomic_DNA"/>
</dbReference>
<dbReference type="EMBL" id="LK032188">
    <property type="protein sequence ID" value="CDY26346.1"/>
    <property type="molecule type" value="Genomic_DNA"/>
</dbReference>
<feature type="compositionally biased region" description="Polar residues" evidence="2">
    <location>
        <begin position="141"/>
        <end position="160"/>
    </location>
</feature>
<dbReference type="STRING" id="3708.A0A078GLX3"/>
<feature type="compositionally biased region" description="Polar residues" evidence="2">
    <location>
        <begin position="1"/>
        <end position="12"/>
    </location>
</feature>
<dbReference type="Pfam" id="PF22757">
    <property type="entry name" value="GeBP-like_C"/>
    <property type="match status" value="1"/>
</dbReference>
<feature type="compositionally biased region" description="Acidic residues" evidence="2">
    <location>
        <begin position="39"/>
        <end position="56"/>
    </location>
</feature>
<dbReference type="PaxDb" id="3708-A0A078GLX3"/>
<keyword evidence="7" id="KW-1185">Reference proteome</keyword>
<dbReference type="AlphaFoldDB" id="A0A078GLX3"/>
<comment type="similarity">
    <text evidence="1">Belongs to the GeBP family.</text>
</comment>
<dbReference type="OrthoDB" id="1109890at2759"/>